<accession>A0A9N8YJB0</accession>
<comment type="caution">
    <text evidence="1">The sequence shown here is derived from an EMBL/GenBank/DDBJ whole genome shotgun (WGS) entry which is preliminary data.</text>
</comment>
<evidence type="ECO:0000313" key="2">
    <source>
        <dbReference type="Proteomes" id="UP000789570"/>
    </source>
</evidence>
<name>A0A9N8YJB0_9GLOM</name>
<dbReference type="EMBL" id="CAJVPQ010000004">
    <property type="protein sequence ID" value="CAG8436031.1"/>
    <property type="molecule type" value="Genomic_DNA"/>
</dbReference>
<protein>
    <submittedName>
        <fullName evidence="1">17154_t:CDS:1</fullName>
    </submittedName>
</protein>
<keyword evidence="2" id="KW-1185">Reference proteome</keyword>
<dbReference type="Proteomes" id="UP000789570">
    <property type="component" value="Unassembled WGS sequence"/>
</dbReference>
<dbReference type="OrthoDB" id="2351464at2759"/>
<proteinExistence type="predicted"/>
<dbReference type="AlphaFoldDB" id="A0A9N8YJB0"/>
<gene>
    <name evidence="1" type="ORF">FCALED_LOCUS65</name>
</gene>
<sequence length="193" mass="22659">MLPSLTKYSTFPFKSNDDPVIFTLYSTTSSDMNSDNFDNFYKMVTQQTSYFIKKVKTYGEFSEIIEGMFDWNIMGTLSDGVQVYYVDDCDHENVKGDEQHVRENEIVSNEEIIMEEEEVIEMSGVNFYEGCYDLGMKFIKVDYGVYEENAQNHCERFSSDDHEKESWKLDARKDGEHKQLKRRIQELNDQLGV</sequence>
<organism evidence="1 2">
    <name type="scientific">Funneliformis caledonium</name>
    <dbReference type="NCBI Taxonomy" id="1117310"/>
    <lineage>
        <taxon>Eukaryota</taxon>
        <taxon>Fungi</taxon>
        <taxon>Fungi incertae sedis</taxon>
        <taxon>Mucoromycota</taxon>
        <taxon>Glomeromycotina</taxon>
        <taxon>Glomeromycetes</taxon>
        <taxon>Glomerales</taxon>
        <taxon>Glomeraceae</taxon>
        <taxon>Funneliformis</taxon>
    </lineage>
</organism>
<reference evidence="1" key="1">
    <citation type="submission" date="2021-06" db="EMBL/GenBank/DDBJ databases">
        <authorList>
            <person name="Kallberg Y."/>
            <person name="Tangrot J."/>
            <person name="Rosling A."/>
        </authorList>
    </citation>
    <scope>NUCLEOTIDE SEQUENCE</scope>
    <source>
        <strain evidence="1">UK204</strain>
    </source>
</reference>
<evidence type="ECO:0000313" key="1">
    <source>
        <dbReference type="EMBL" id="CAG8436031.1"/>
    </source>
</evidence>